<dbReference type="SUPFAM" id="SSF46785">
    <property type="entry name" value="Winged helix' DNA-binding domain"/>
    <property type="match status" value="1"/>
</dbReference>
<dbReference type="InterPro" id="IPR011991">
    <property type="entry name" value="ArsR-like_HTH"/>
</dbReference>
<keyword evidence="1" id="KW-0805">Transcription regulation</keyword>
<sequence length="163" mass="17587">MEQRVTSALIAIRRIVRAAEFAARDLSKVAGLTPSQMVVLQLIDRDGELSAGALAEAARLSQATVTALLDKLEDKGLVVRRRSAEDRRRVAVALTDEGRRVLVTTPDVLQNRFAARFEELESWEQAAMVAALERVAALLDANGIDASPIIDVGSLRRSGDGPA</sequence>
<comment type="caution">
    <text evidence="5">The sequence shown here is derived from an EMBL/GenBank/DDBJ whole genome shotgun (WGS) entry which is preliminary data.</text>
</comment>
<dbReference type="InterPro" id="IPR000835">
    <property type="entry name" value="HTH_MarR-typ"/>
</dbReference>
<dbReference type="CDD" id="cd00090">
    <property type="entry name" value="HTH_ARSR"/>
    <property type="match status" value="1"/>
</dbReference>
<evidence type="ECO:0000256" key="2">
    <source>
        <dbReference type="ARBA" id="ARBA00023125"/>
    </source>
</evidence>
<accession>A0ABW4N7L8</accession>
<dbReference type="EMBL" id="JBHUEY010000006">
    <property type="protein sequence ID" value="MFD1784655.1"/>
    <property type="molecule type" value="Genomic_DNA"/>
</dbReference>
<dbReference type="PANTHER" id="PTHR42756">
    <property type="entry name" value="TRANSCRIPTIONAL REGULATOR, MARR"/>
    <property type="match status" value="1"/>
</dbReference>
<evidence type="ECO:0000259" key="4">
    <source>
        <dbReference type="PROSITE" id="PS50995"/>
    </source>
</evidence>
<feature type="domain" description="HTH marR-type" evidence="4">
    <location>
        <begin position="2"/>
        <end position="137"/>
    </location>
</feature>
<dbReference type="Pfam" id="PF01047">
    <property type="entry name" value="MarR"/>
    <property type="match status" value="1"/>
</dbReference>
<dbReference type="PANTHER" id="PTHR42756:SF1">
    <property type="entry name" value="TRANSCRIPTIONAL REPRESSOR OF EMRAB OPERON"/>
    <property type="match status" value="1"/>
</dbReference>
<dbReference type="SMART" id="SM00347">
    <property type="entry name" value="HTH_MARR"/>
    <property type="match status" value="1"/>
</dbReference>
<proteinExistence type="predicted"/>
<keyword evidence="6" id="KW-1185">Reference proteome</keyword>
<protein>
    <submittedName>
        <fullName evidence="5">MarR family winged helix-turn-helix transcriptional regulator</fullName>
    </submittedName>
</protein>
<dbReference type="Gene3D" id="1.10.10.10">
    <property type="entry name" value="Winged helix-like DNA-binding domain superfamily/Winged helix DNA-binding domain"/>
    <property type="match status" value="1"/>
</dbReference>
<evidence type="ECO:0000313" key="5">
    <source>
        <dbReference type="EMBL" id="MFD1784655.1"/>
    </source>
</evidence>
<dbReference type="PROSITE" id="PS50995">
    <property type="entry name" value="HTH_MARR_2"/>
    <property type="match status" value="1"/>
</dbReference>
<dbReference type="InterPro" id="IPR036388">
    <property type="entry name" value="WH-like_DNA-bd_sf"/>
</dbReference>
<evidence type="ECO:0000256" key="3">
    <source>
        <dbReference type="ARBA" id="ARBA00023163"/>
    </source>
</evidence>
<keyword evidence="2" id="KW-0238">DNA-binding</keyword>
<organism evidence="5 6">
    <name type="scientific">Phenylobacterium terrae</name>
    <dbReference type="NCBI Taxonomy" id="2665495"/>
    <lineage>
        <taxon>Bacteria</taxon>
        <taxon>Pseudomonadati</taxon>
        <taxon>Pseudomonadota</taxon>
        <taxon>Alphaproteobacteria</taxon>
        <taxon>Caulobacterales</taxon>
        <taxon>Caulobacteraceae</taxon>
        <taxon>Phenylobacterium</taxon>
    </lineage>
</organism>
<reference evidence="6" key="1">
    <citation type="journal article" date="2019" name="Int. J. Syst. Evol. Microbiol.">
        <title>The Global Catalogue of Microorganisms (GCM) 10K type strain sequencing project: providing services to taxonomists for standard genome sequencing and annotation.</title>
        <authorList>
            <consortium name="The Broad Institute Genomics Platform"/>
            <consortium name="The Broad Institute Genome Sequencing Center for Infectious Disease"/>
            <person name="Wu L."/>
            <person name="Ma J."/>
        </authorList>
    </citation>
    <scope>NUCLEOTIDE SEQUENCE [LARGE SCALE GENOMIC DNA]</scope>
    <source>
        <strain evidence="6">DFY28</strain>
    </source>
</reference>
<gene>
    <name evidence="5" type="ORF">ACFSC0_14720</name>
</gene>
<evidence type="ECO:0000256" key="1">
    <source>
        <dbReference type="ARBA" id="ARBA00023015"/>
    </source>
</evidence>
<dbReference type="RefSeq" id="WP_377280797.1">
    <property type="nucleotide sequence ID" value="NZ_JBHRSI010000002.1"/>
</dbReference>
<keyword evidence="3" id="KW-0804">Transcription</keyword>
<dbReference type="InterPro" id="IPR036390">
    <property type="entry name" value="WH_DNA-bd_sf"/>
</dbReference>
<dbReference type="Proteomes" id="UP001597237">
    <property type="component" value="Unassembled WGS sequence"/>
</dbReference>
<name>A0ABW4N7L8_9CAUL</name>
<dbReference type="PRINTS" id="PR00598">
    <property type="entry name" value="HTHMARR"/>
</dbReference>
<evidence type="ECO:0000313" key="6">
    <source>
        <dbReference type="Proteomes" id="UP001597237"/>
    </source>
</evidence>